<dbReference type="PANTHER" id="PTHR10696">
    <property type="entry name" value="GAMMA-BUTYROBETAINE HYDROXYLASE-RELATED"/>
    <property type="match status" value="1"/>
</dbReference>
<evidence type="ECO:0000313" key="6">
    <source>
        <dbReference type="Proteomes" id="UP000016487"/>
    </source>
</evidence>
<keyword evidence="3" id="KW-0045">Antibiotic biosynthesis</keyword>
<dbReference type="GO" id="GO:0017000">
    <property type="term" value="P:antibiotic biosynthetic process"/>
    <property type="evidence" value="ECO:0007669"/>
    <property type="project" value="UniProtKB-KW"/>
</dbReference>
<dbReference type="GO" id="GO:0016706">
    <property type="term" value="F:2-oxoglutarate-dependent dioxygenase activity"/>
    <property type="evidence" value="ECO:0007669"/>
    <property type="project" value="UniProtKB-ARBA"/>
</dbReference>
<dbReference type="RefSeq" id="WP_010366006.1">
    <property type="nucleotide sequence ID" value="NZ_AHBZ03000023.1"/>
</dbReference>
<evidence type="ECO:0000256" key="3">
    <source>
        <dbReference type="ARBA" id="ARBA00023194"/>
    </source>
</evidence>
<organism evidence="5 6">
    <name type="scientific">Pseudoalteromonas citrea</name>
    <dbReference type="NCBI Taxonomy" id="43655"/>
    <lineage>
        <taxon>Bacteria</taxon>
        <taxon>Pseudomonadati</taxon>
        <taxon>Pseudomonadota</taxon>
        <taxon>Gammaproteobacteria</taxon>
        <taxon>Alteromonadales</taxon>
        <taxon>Pseudoalteromonadaceae</taxon>
        <taxon>Pseudoalteromonas</taxon>
    </lineage>
</organism>
<dbReference type="Pfam" id="PF02668">
    <property type="entry name" value="TauD"/>
    <property type="match status" value="1"/>
</dbReference>
<evidence type="ECO:0000256" key="2">
    <source>
        <dbReference type="ARBA" id="ARBA00023002"/>
    </source>
</evidence>
<dbReference type="AlphaFoldDB" id="A0AAD4AGB9"/>
<evidence type="ECO:0000259" key="4">
    <source>
        <dbReference type="Pfam" id="PF02668"/>
    </source>
</evidence>
<dbReference type="InterPro" id="IPR003819">
    <property type="entry name" value="TauD/TfdA-like"/>
</dbReference>
<reference evidence="5" key="1">
    <citation type="journal article" date="2012" name="J. Bacteriol.">
        <title>Genome sequences of type strains of seven species of the marine bacterium Pseudoalteromonas.</title>
        <authorList>
            <person name="Xie B.B."/>
            <person name="Shu Y.L."/>
            <person name="Qin Q.L."/>
            <person name="Rong J.C."/>
            <person name="Zhang X.Y."/>
            <person name="Chen X.L."/>
            <person name="Shi M."/>
            <person name="He H.L."/>
            <person name="Zhou B.C."/>
            <person name="Zhang Y.Z."/>
        </authorList>
    </citation>
    <scope>NUCLEOTIDE SEQUENCE</scope>
    <source>
        <strain evidence="5">DSM 8771</strain>
    </source>
</reference>
<evidence type="ECO:0000313" key="5">
    <source>
        <dbReference type="EMBL" id="KAF7767740.1"/>
    </source>
</evidence>
<name>A0AAD4AGB9_9GAMM</name>
<dbReference type="EMBL" id="AHBZ03000023">
    <property type="protein sequence ID" value="KAF7767740.1"/>
    <property type="molecule type" value="Genomic_DNA"/>
</dbReference>
<proteinExistence type="predicted"/>
<dbReference type="Proteomes" id="UP000016487">
    <property type="component" value="Unassembled WGS sequence"/>
</dbReference>
<evidence type="ECO:0000256" key="1">
    <source>
        <dbReference type="ARBA" id="ARBA00001954"/>
    </source>
</evidence>
<accession>A0AAD4AGB9</accession>
<dbReference type="SUPFAM" id="SSF51197">
    <property type="entry name" value="Clavaminate synthase-like"/>
    <property type="match status" value="1"/>
</dbReference>
<comment type="cofactor">
    <cofactor evidence="1">
        <name>Fe(2+)</name>
        <dbReference type="ChEBI" id="CHEBI:29033"/>
    </cofactor>
</comment>
<sequence>MDTQEDFGLLEDDKVKVGFLSAKKLPLVIHAIDESVSLNDWFLINEDLLKELRDQYGAILFRGFNIDTASKFEDFVTLSSSSPMDNYLERQLKRDRVEGNVFTSTAHPKEGEIFLHNEQSFNLVFPRNIYFNSHTVAQKGGCTPLADTRKIFAKIPAEIKERFMAEGYLYQRNFMEYVYVEWQWAFQTENKKEVEEYCGEHEIDFQWGDEKSHIKLNTKQIRPVVAIHPNTKEPCWCNHFLPFNVYTLESQMQTMIMQSFSENEYPYHTFYGDGTHVDPDVVALIQQIYLDEQVTFDWHKGDVLMVDNLSVAHGRQSFEGERLVLTALSEPCDWRNLEVGTAG</sequence>
<dbReference type="InterPro" id="IPR042098">
    <property type="entry name" value="TauD-like_sf"/>
</dbReference>
<dbReference type="Gene3D" id="3.60.130.10">
    <property type="entry name" value="Clavaminate synthase-like"/>
    <property type="match status" value="1"/>
</dbReference>
<comment type="caution">
    <text evidence="5">The sequence shown here is derived from an EMBL/GenBank/DDBJ whole genome shotgun (WGS) entry which is preliminary data.</text>
</comment>
<dbReference type="PANTHER" id="PTHR10696:SF56">
    <property type="entry name" value="TAUD_TFDA-LIKE DOMAIN-CONTAINING PROTEIN"/>
    <property type="match status" value="1"/>
</dbReference>
<reference evidence="5" key="2">
    <citation type="submission" date="2015-03" db="EMBL/GenBank/DDBJ databases">
        <title>Genome sequence of Pseudoalteromonas citrea.</title>
        <authorList>
            <person name="Xie B.-B."/>
            <person name="Rong J.-C."/>
            <person name="Qin Q.-L."/>
            <person name="Zhang Y.-Z."/>
        </authorList>
    </citation>
    <scope>NUCLEOTIDE SEQUENCE</scope>
    <source>
        <strain evidence="5">DSM 8771</strain>
    </source>
</reference>
<dbReference type="InterPro" id="IPR050411">
    <property type="entry name" value="AlphaKG_dependent_hydroxylases"/>
</dbReference>
<feature type="domain" description="TauD/TfdA-like" evidence="4">
    <location>
        <begin position="30"/>
        <end position="325"/>
    </location>
</feature>
<gene>
    <name evidence="5" type="ORF">PCIT_a3827</name>
</gene>
<keyword evidence="2" id="KW-0560">Oxidoreductase</keyword>
<protein>
    <recommendedName>
        <fullName evidence="4">TauD/TfdA-like domain-containing protein</fullName>
    </recommendedName>
</protein>